<evidence type="ECO:0000256" key="5">
    <source>
        <dbReference type="ARBA" id="ARBA00023239"/>
    </source>
</evidence>
<evidence type="ECO:0000256" key="3">
    <source>
        <dbReference type="ARBA" id="ARBA00022989"/>
    </source>
</evidence>
<proteinExistence type="inferred from homology"/>
<dbReference type="STRING" id="863239.GCA_000213935_02533"/>
<dbReference type="AlphaFoldDB" id="A0A3D4SXG5"/>
<evidence type="ECO:0000256" key="6">
    <source>
        <dbReference type="ARBA" id="ARBA00023316"/>
    </source>
</evidence>
<keyword evidence="2 7" id="KW-0812">Transmembrane</keyword>
<evidence type="ECO:0000256" key="4">
    <source>
        <dbReference type="ARBA" id="ARBA00023136"/>
    </source>
</evidence>
<dbReference type="Pfam" id="PF02618">
    <property type="entry name" value="YceG"/>
    <property type="match status" value="1"/>
</dbReference>
<comment type="subcellular location">
    <subcellularLocation>
        <location evidence="7">Cell membrane</location>
        <topology evidence="7">Single-pass membrane protein</topology>
    </subcellularLocation>
</comment>
<dbReference type="GO" id="GO:0005886">
    <property type="term" value="C:plasma membrane"/>
    <property type="evidence" value="ECO:0007669"/>
    <property type="project" value="UniProtKB-SubCell"/>
</dbReference>
<dbReference type="GO" id="GO:0008932">
    <property type="term" value="F:lytic endotransglycosylase activity"/>
    <property type="evidence" value="ECO:0007669"/>
    <property type="project" value="UniProtKB-UniRule"/>
</dbReference>
<keyword evidence="5 7" id="KW-0456">Lyase</keyword>
<comment type="similarity">
    <text evidence="7">Belongs to the transglycosylase MltG family.</text>
</comment>
<keyword evidence="6 7" id="KW-0961">Cell wall biogenesis/degradation</keyword>
<dbReference type="PANTHER" id="PTHR30518:SF2">
    <property type="entry name" value="ENDOLYTIC MUREIN TRANSGLYCOSYLASE"/>
    <property type="match status" value="1"/>
</dbReference>
<dbReference type="EC" id="4.2.2.29" evidence="7"/>
<evidence type="ECO:0000313" key="9">
    <source>
        <dbReference type="Proteomes" id="UP000261739"/>
    </source>
</evidence>
<keyword evidence="4 7" id="KW-0472">Membrane</keyword>
<dbReference type="HAMAP" id="MF_02065">
    <property type="entry name" value="MltG"/>
    <property type="match status" value="1"/>
</dbReference>
<feature type="transmembrane region" description="Helical" evidence="7">
    <location>
        <begin position="20"/>
        <end position="38"/>
    </location>
</feature>
<keyword evidence="1 7" id="KW-1003">Cell membrane</keyword>
<organism evidence="8 9">
    <name type="scientific">Corynebacterium nuruki</name>
    <dbReference type="NCBI Taxonomy" id="1032851"/>
    <lineage>
        <taxon>Bacteria</taxon>
        <taxon>Bacillati</taxon>
        <taxon>Actinomycetota</taxon>
        <taxon>Actinomycetes</taxon>
        <taxon>Mycobacteriales</taxon>
        <taxon>Corynebacteriaceae</taxon>
        <taxon>Corynebacterium</taxon>
    </lineage>
</organism>
<evidence type="ECO:0000256" key="7">
    <source>
        <dbReference type="HAMAP-Rule" id="MF_02065"/>
    </source>
</evidence>
<dbReference type="Proteomes" id="UP000261739">
    <property type="component" value="Unassembled WGS sequence"/>
</dbReference>
<comment type="catalytic activity">
    <reaction evidence="7">
        <text>a peptidoglycan chain = a peptidoglycan chain with N-acetyl-1,6-anhydromuramyl-[peptide] at the reducing end + a peptidoglycan chain with N-acetylglucosamine at the non-reducing end.</text>
        <dbReference type="EC" id="4.2.2.29"/>
    </reaction>
</comment>
<dbReference type="EMBL" id="DQID01000111">
    <property type="protein sequence ID" value="HCT13969.1"/>
    <property type="molecule type" value="Genomic_DNA"/>
</dbReference>
<sequence length="394" mass="42872">MPRTPSTEPKYRRRKQWSLAISLGLVLLLVFVIGYVYYQREVLGNRDYDGEGNGKVVLVRVEEGDTVDGLVPQLLDDDVVGSRTAMINAAEDYEKSGKNRGVEAGYYALQQKMSAASAMSALTDDNRRLGVVDVSNGLTLDDTAVVGGETRTGILTMIADNSCREGLTDGLEDCVTVDDLRSAIADTDPAQLGVPDWAVQQVTDRGNDPRRIEGLISPGVHLFDPTADAQEIIRQLVTSSTQVYEGTGLTEAAGTVGLAPYDMLTAASLVEREAPAGDFDKVARVILNRLNEGQKLQFDSTVNYGLDSQEVATTDDDRKRETPWNTYAMDGLPHTPIASPGIDAVKAIEHPADGDWLYFVTVDKDGTTVFNRDFGEHEKAIEDSRANGVLDSHR</sequence>
<protein>
    <recommendedName>
        <fullName evidence="7">Endolytic murein transglycosylase</fullName>
        <ecNumber evidence="7">4.2.2.29</ecNumber>
    </recommendedName>
    <alternativeName>
        <fullName evidence="7">Peptidoglycan lytic transglycosylase</fullName>
    </alternativeName>
    <alternativeName>
        <fullName evidence="7">Peptidoglycan polymerization terminase</fullName>
    </alternativeName>
</protein>
<evidence type="ECO:0000256" key="1">
    <source>
        <dbReference type="ARBA" id="ARBA00022475"/>
    </source>
</evidence>
<feature type="site" description="Important for catalytic activity" evidence="7">
    <location>
        <position position="273"/>
    </location>
</feature>
<gene>
    <name evidence="7 8" type="primary">mltG</name>
    <name evidence="8" type="ORF">DIW82_04015</name>
</gene>
<dbReference type="PANTHER" id="PTHR30518">
    <property type="entry name" value="ENDOLYTIC MUREIN TRANSGLYCOSYLASE"/>
    <property type="match status" value="1"/>
</dbReference>
<keyword evidence="3 7" id="KW-1133">Transmembrane helix</keyword>
<comment type="function">
    <text evidence="7">Functions as a peptidoglycan terminase that cleaves nascent peptidoglycan strands endolytically to terminate their elongation.</text>
</comment>
<reference evidence="8 9" key="1">
    <citation type="journal article" date="2018" name="Nat. Biotechnol.">
        <title>A standardized bacterial taxonomy based on genome phylogeny substantially revises the tree of life.</title>
        <authorList>
            <person name="Parks D.H."/>
            <person name="Chuvochina M."/>
            <person name="Waite D.W."/>
            <person name="Rinke C."/>
            <person name="Skarshewski A."/>
            <person name="Chaumeil P.A."/>
            <person name="Hugenholtz P."/>
        </authorList>
    </citation>
    <scope>NUCLEOTIDE SEQUENCE [LARGE SCALE GENOMIC DNA]</scope>
    <source>
        <strain evidence="8">UBA11247</strain>
    </source>
</reference>
<evidence type="ECO:0000313" key="8">
    <source>
        <dbReference type="EMBL" id="HCT13969.1"/>
    </source>
</evidence>
<comment type="caution">
    <text evidence="8">The sequence shown here is derived from an EMBL/GenBank/DDBJ whole genome shotgun (WGS) entry which is preliminary data.</text>
</comment>
<dbReference type="GO" id="GO:0009252">
    <property type="term" value="P:peptidoglycan biosynthetic process"/>
    <property type="evidence" value="ECO:0007669"/>
    <property type="project" value="UniProtKB-UniRule"/>
</dbReference>
<dbReference type="RefSeq" id="WP_010118678.1">
    <property type="nucleotide sequence ID" value="NZ_DAITTW010000135.1"/>
</dbReference>
<dbReference type="NCBIfam" id="TIGR00247">
    <property type="entry name" value="endolytic transglycosylase MltG"/>
    <property type="match status" value="1"/>
</dbReference>
<dbReference type="GO" id="GO:0071555">
    <property type="term" value="P:cell wall organization"/>
    <property type="evidence" value="ECO:0007669"/>
    <property type="project" value="UniProtKB-KW"/>
</dbReference>
<dbReference type="InterPro" id="IPR003770">
    <property type="entry name" value="MLTG-like"/>
</dbReference>
<accession>A0A3D4SXG5</accession>
<name>A0A3D4SXG5_9CORY</name>
<evidence type="ECO:0000256" key="2">
    <source>
        <dbReference type="ARBA" id="ARBA00022692"/>
    </source>
</evidence>